<feature type="non-terminal residue" evidence="1">
    <location>
        <position position="1"/>
    </location>
</feature>
<organism evidence="1 2">
    <name type="scientific">Racocetra persica</name>
    <dbReference type="NCBI Taxonomy" id="160502"/>
    <lineage>
        <taxon>Eukaryota</taxon>
        <taxon>Fungi</taxon>
        <taxon>Fungi incertae sedis</taxon>
        <taxon>Mucoromycota</taxon>
        <taxon>Glomeromycotina</taxon>
        <taxon>Glomeromycetes</taxon>
        <taxon>Diversisporales</taxon>
        <taxon>Gigasporaceae</taxon>
        <taxon>Racocetra</taxon>
    </lineage>
</organism>
<dbReference type="EMBL" id="CAJVQC010065821">
    <property type="protein sequence ID" value="CAG8805871.1"/>
    <property type="molecule type" value="Genomic_DNA"/>
</dbReference>
<reference evidence="1" key="1">
    <citation type="submission" date="2021-06" db="EMBL/GenBank/DDBJ databases">
        <authorList>
            <person name="Kallberg Y."/>
            <person name="Tangrot J."/>
            <person name="Rosling A."/>
        </authorList>
    </citation>
    <scope>NUCLEOTIDE SEQUENCE</scope>
    <source>
        <strain evidence="1">MA461A</strain>
    </source>
</reference>
<evidence type="ECO:0000313" key="1">
    <source>
        <dbReference type="EMBL" id="CAG8805871.1"/>
    </source>
</evidence>
<gene>
    <name evidence="1" type="ORF">RPERSI_LOCUS22041</name>
</gene>
<name>A0ACA9RRP0_9GLOM</name>
<sequence>TDVVHPNELYTYFSKIISVFIFIVCLIISVESHFNCPLTANSHEALQTFIIQLSSTASRDTINNHYAMLASCFNKIISDDSTIKLDHHSIIKDVSFGSFICYIGKFGPSDATGLASLPENLDRIDQKRRPLNGKYTYPSSAGSNVNVYIVDTGVNVNHLEFGGRAKLGPVLCEGCPNIDDFG</sequence>
<dbReference type="Proteomes" id="UP000789920">
    <property type="component" value="Unassembled WGS sequence"/>
</dbReference>
<comment type="caution">
    <text evidence="1">The sequence shown here is derived from an EMBL/GenBank/DDBJ whole genome shotgun (WGS) entry which is preliminary data.</text>
</comment>
<proteinExistence type="predicted"/>
<feature type="non-terminal residue" evidence="1">
    <location>
        <position position="182"/>
    </location>
</feature>
<protein>
    <submittedName>
        <fullName evidence="1">23992_t:CDS:1</fullName>
    </submittedName>
</protein>
<accession>A0ACA9RRP0</accession>
<keyword evidence="2" id="KW-1185">Reference proteome</keyword>
<evidence type="ECO:0000313" key="2">
    <source>
        <dbReference type="Proteomes" id="UP000789920"/>
    </source>
</evidence>